<evidence type="ECO:0000313" key="2">
    <source>
        <dbReference type="EMBL" id="RMB00681.1"/>
    </source>
</evidence>
<gene>
    <name evidence="2" type="ORF">BXY39_3869</name>
</gene>
<proteinExistence type="predicted"/>
<reference evidence="2 3" key="1">
    <citation type="submission" date="2018-10" db="EMBL/GenBank/DDBJ databases">
        <title>Genomic Encyclopedia of Archaeal and Bacterial Type Strains, Phase II (KMG-II): from individual species to whole genera.</title>
        <authorList>
            <person name="Goeker M."/>
        </authorList>
    </citation>
    <scope>NUCLEOTIDE SEQUENCE [LARGE SCALE GENOMIC DNA]</scope>
    <source>
        <strain evidence="2 3">DSM 25217</strain>
    </source>
</reference>
<sequence length="260" mass="26677">MQKPFMLALILSIALSACTSLSFAPPPVDLTGKLKPQDVAQAGVLVDTYLNAYRRAASAAANGRQWFQVPALLALAGGATAVGLGAGSDVAIATGAGAAILNGVDAYYAPKDKVPILYAAINAIVCIKQESVGVPALKIPQAQAIAEQAPNARKADGSGLVFSLEEQYFSLVVASLIKVESILAQRLSNVGQYSPEAIVSEISMLTQQKTEAEGSADDADAQAAALGITDPEEKNAVSGGIVTIATLKPVLETCAVRAKV</sequence>
<feature type="chain" id="PRO_5018194650" description="Lipoprotein" evidence="1">
    <location>
        <begin position="25"/>
        <end position="260"/>
    </location>
</feature>
<evidence type="ECO:0008006" key="4">
    <source>
        <dbReference type="Google" id="ProtNLM"/>
    </source>
</evidence>
<dbReference type="AlphaFoldDB" id="A0A3M0BT36"/>
<keyword evidence="1" id="KW-0732">Signal</keyword>
<keyword evidence="3" id="KW-1185">Reference proteome</keyword>
<dbReference type="EMBL" id="REFR01000017">
    <property type="protein sequence ID" value="RMB00681.1"/>
    <property type="molecule type" value="Genomic_DNA"/>
</dbReference>
<organism evidence="2 3">
    <name type="scientific">Eilatimonas milleporae</name>
    <dbReference type="NCBI Taxonomy" id="911205"/>
    <lineage>
        <taxon>Bacteria</taxon>
        <taxon>Pseudomonadati</taxon>
        <taxon>Pseudomonadota</taxon>
        <taxon>Alphaproteobacteria</taxon>
        <taxon>Kordiimonadales</taxon>
        <taxon>Kordiimonadaceae</taxon>
        <taxon>Eilatimonas</taxon>
    </lineage>
</organism>
<name>A0A3M0BT36_9PROT</name>
<protein>
    <recommendedName>
        <fullName evidence="4">Lipoprotein</fullName>
    </recommendedName>
</protein>
<evidence type="ECO:0000256" key="1">
    <source>
        <dbReference type="SAM" id="SignalP"/>
    </source>
</evidence>
<accession>A0A3M0BT36</accession>
<feature type="signal peptide" evidence="1">
    <location>
        <begin position="1"/>
        <end position="24"/>
    </location>
</feature>
<comment type="caution">
    <text evidence="2">The sequence shown here is derived from an EMBL/GenBank/DDBJ whole genome shotgun (WGS) entry which is preliminary data.</text>
</comment>
<dbReference type="PROSITE" id="PS51257">
    <property type="entry name" value="PROKAR_LIPOPROTEIN"/>
    <property type="match status" value="1"/>
</dbReference>
<dbReference type="InParanoid" id="A0A3M0BT36"/>
<dbReference type="Proteomes" id="UP000271227">
    <property type="component" value="Unassembled WGS sequence"/>
</dbReference>
<evidence type="ECO:0000313" key="3">
    <source>
        <dbReference type="Proteomes" id="UP000271227"/>
    </source>
</evidence>